<name>A0A6P3HEY8_BISBB</name>
<gene>
    <name evidence="3" type="primary">LOC104990414</name>
</gene>
<dbReference type="AlphaFoldDB" id="A0A6P3HEY8"/>
<reference evidence="3" key="1">
    <citation type="submission" date="2025-08" db="UniProtKB">
        <authorList>
            <consortium name="RefSeq"/>
        </authorList>
    </citation>
    <scope>IDENTIFICATION</scope>
    <source>
        <tissue evidence="3">Blood</tissue>
    </source>
</reference>
<feature type="region of interest" description="Disordered" evidence="1">
    <location>
        <begin position="256"/>
        <end position="281"/>
    </location>
</feature>
<feature type="region of interest" description="Disordered" evidence="1">
    <location>
        <begin position="1"/>
        <end position="35"/>
    </location>
</feature>
<keyword evidence="2" id="KW-1185">Reference proteome</keyword>
<organism evidence="2 3">
    <name type="scientific">Bison bison bison</name>
    <name type="common">North American plains bison</name>
    <dbReference type="NCBI Taxonomy" id="43346"/>
    <lineage>
        <taxon>Eukaryota</taxon>
        <taxon>Metazoa</taxon>
        <taxon>Chordata</taxon>
        <taxon>Craniata</taxon>
        <taxon>Vertebrata</taxon>
        <taxon>Euteleostomi</taxon>
        <taxon>Mammalia</taxon>
        <taxon>Eutheria</taxon>
        <taxon>Laurasiatheria</taxon>
        <taxon>Artiodactyla</taxon>
        <taxon>Ruminantia</taxon>
        <taxon>Pecora</taxon>
        <taxon>Bovidae</taxon>
        <taxon>Bovinae</taxon>
        <taxon>Bison</taxon>
    </lineage>
</organism>
<dbReference type="CTD" id="105979345"/>
<dbReference type="Pfam" id="PF17703">
    <property type="entry name" value="C19orf84"/>
    <property type="match status" value="1"/>
</dbReference>
<feature type="compositionally biased region" description="Low complexity" evidence="1">
    <location>
        <begin position="256"/>
        <end position="272"/>
    </location>
</feature>
<evidence type="ECO:0000256" key="1">
    <source>
        <dbReference type="SAM" id="MobiDB-lite"/>
    </source>
</evidence>
<feature type="compositionally biased region" description="Acidic residues" evidence="1">
    <location>
        <begin position="172"/>
        <end position="187"/>
    </location>
</feature>
<feature type="compositionally biased region" description="Basic residues" evidence="1">
    <location>
        <begin position="112"/>
        <end position="121"/>
    </location>
</feature>
<feature type="compositionally biased region" description="Pro residues" evidence="1">
    <location>
        <begin position="140"/>
        <end position="153"/>
    </location>
</feature>
<dbReference type="InterPro" id="IPR040606">
    <property type="entry name" value="C19orf84"/>
</dbReference>
<accession>A0A6P3HEY8</accession>
<sequence length="281" mass="29382">MEQRKEETGPEGNNLPSPGTGSWPPPSFPALPTSFLGTPDPAHLGLPKSLASVTVPVRLDALSYLLHSALMGAYSLQQSLPSCPCVPQACCTQPGTAKRPPKGRGGWDLPRRPGRGHRRWGLGRAQQAERSWARGRGAGPKPPPVTPPSPAPPAEDGKKDTQGPEPPVEPPPAEDWEAEYQDPEDPAIPDSGESLGGHQESFLGARGDPSPAREYPGNIALPSLFPENHSLRRGSCESAGQPDPVILHFTEAPAPNAAVSSTPASAASSSTPFLSQPPSSG</sequence>
<dbReference type="KEGG" id="bbis:104990414"/>
<dbReference type="GeneID" id="104990414"/>
<dbReference type="OrthoDB" id="9450965at2759"/>
<evidence type="ECO:0000313" key="3">
    <source>
        <dbReference type="RefSeq" id="XP_010840791.1"/>
    </source>
</evidence>
<dbReference type="Proteomes" id="UP000515208">
    <property type="component" value="Unplaced"/>
</dbReference>
<proteinExistence type="predicted"/>
<protein>
    <submittedName>
        <fullName evidence="3">Uncharacterized protein C19orf84 homolog</fullName>
    </submittedName>
</protein>
<feature type="region of interest" description="Disordered" evidence="1">
    <location>
        <begin position="93"/>
        <end position="218"/>
    </location>
</feature>
<evidence type="ECO:0000313" key="2">
    <source>
        <dbReference type="Proteomes" id="UP000515208"/>
    </source>
</evidence>
<dbReference type="RefSeq" id="XP_010840791.1">
    <property type="nucleotide sequence ID" value="XM_010842489.1"/>
</dbReference>